<sequence>MQKQKSKQQSPSPSAGDTLTKTLDESAMMFINLAQESIVMFGIGVCHLGKLILRHPVFSSVSLYATYVFTRIAIKDSWHFELFHKSAPDLFTVERLDWFLQFTLNQHHFTFLSLILFIVCVALGFRLRMVRSKFIEIFTTAGLTNGKGDTPKLVGRNKLDKYRVQYDFDANGVGLSEFKDKQERIEAQFGMEIESIKMGKRPGRTLVTFNKRKFPELIQYSELSEGKVLPPHSFYVGLSPEGVVTQDIAELPHMLIAGATGTGKSVYFKSVLYSLLDSTKYRHLQLYIIDLKRGLEAADFKGAPNVKIVKKMKDAVTLLTQVKEEMDRRFDILEEKDDGSKVINPKTDGVPRIVVAVDEASVLYMNRNRYDDDYKDAMQARQLADSISKLSRAAAIHLILATQKVDRNVLPTSVTENMTGRMAFRANSFHGSNALLQSKDASDLPDIPGRGVWRVGSKKMIVQAPYIDDKQIKSLCKRIKNEFDESDQSDEVGLIGDEEIKETHEAKQDFDVNAEGGEDETKEKD</sequence>
<dbReference type="GO" id="GO:0003677">
    <property type="term" value="F:DNA binding"/>
    <property type="evidence" value="ECO:0007669"/>
    <property type="project" value="InterPro"/>
</dbReference>
<dbReference type="Pfam" id="PF01580">
    <property type="entry name" value="FtsK_SpoIIIE"/>
    <property type="match status" value="1"/>
</dbReference>
<feature type="domain" description="FtsK" evidence="6">
    <location>
        <begin position="240"/>
        <end position="433"/>
    </location>
</feature>
<feature type="binding site" evidence="3">
    <location>
        <begin position="258"/>
        <end position="265"/>
    </location>
    <ligand>
        <name>ATP</name>
        <dbReference type="ChEBI" id="CHEBI:30616"/>
    </ligand>
</feature>
<dbReference type="EMBL" id="PCVG01000044">
    <property type="protein sequence ID" value="PIQ68553.1"/>
    <property type="molecule type" value="Genomic_DNA"/>
</dbReference>
<dbReference type="SUPFAM" id="SSF52540">
    <property type="entry name" value="P-loop containing nucleoside triphosphate hydrolases"/>
    <property type="match status" value="1"/>
</dbReference>
<keyword evidence="5" id="KW-0812">Transmembrane</keyword>
<keyword evidence="5" id="KW-0472">Membrane</keyword>
<dbReference type="PROSITE" id="PS50901">
    <property type="entry name" value="FTSK"/>
    <property type="match status" value="1"/>
</dbReference>
<evidence type="ECO:0000256" key="3">
    <source>
        <dbReference type="PROSITE-ProRule" id="PRU00289"/>
    </source>
</evidence>
<dbReference type="AlphaFoldDB" id="A0A2H0KDA2"/>
<reference evidence="7 8" key="1">
    <citation type="submission" date="2017-09" db="EMBL/GenBank/DDBJ databases">
        <title>Depth-based differentiation of microbial function through sediment-hosted aquifers and enrichment of novel symbionts in the deep terrestrial subsurface.</title>
        <authorList>
            <person name="Probst A.J."/>
            <person name="Ladd B."/>
            <person name="Jarett J.K."/>
            <person name="Geller-Mcgrath D.E."/>
            <person name="Sieber C.M."/>
            <person name="Emerson J.B."/>
            <person name="Anantharaman K."/>
            <person name="Thomas B.C."/>
            <person name="Malmstrom R."/>
            <person name="Stieglmeier M."/>
            <person name="Klingl A."/>
            <person name="Woyke T."/>
            <person name="Ryan C.M."/>
            <person name="Banfield J.F."/>
        </authorList>
    </citation>
    <scope>NUCLEOTIDE SEQUENCE [LARGE SCALE GENOMIC DNA]</scope>
    <source>
        <strain evidence="7">CG11_big_fil_rev_8_21_14_0_20_46_11</strain>
    </source>
</reference>
<dbReference type="PANTHER" id="PTHR22683">
    <property type="entry name" value="SPORULATION PROTEIN RELATED"/>
    <property type="match status" value="1"/>
</dbReference>
<keyword evidence="2 3" id="KW-0067">ATP-binding</keyword>
<evidence type="ECO:0000313" key="7">
    <source>
        <dbReference type="EMBL" id="PIQ68553.1"/>
    </source>
</evidence>
<evidence type="ECO:0000256" key="5">
    <source>
        <dbReference type="SAM" id="Phobius"/>
    </source>
</evidence>
<keyword evidence="1 3" id="KW-0547">Nucleotide-binding</keyword>
<evidence type="ECO:0000256" key="1">
    <source>
        <dbReference type="ARBA" id="ARBA00022741"/>
    </source>
</evidence>
<dbReference type="InterPro" id="IPR002543">
    <property type="entry name" value="FtsK_dom"/>
</dbReference>
<dbReference type="PANTHER" id="PTHR22683:SF1">
    <property type="entry name" value="TYPE VII SECRETION SYSTEM PROTEIN ESSC"/>
    <property type="match status" value="1"/>
</dbReference>
<dbReference type="GO" id="GO:0005524">
    <property type="term" value="F:ATP binding"/>
    <property type="evidence" value="ECO:0007669"/>
    <property type="project" value="UniProtKB-UniRule"/>
</dbReference>
<dbReference type="InterPro" id="IPR050206">
    <property type="entry name" value="FtsK/SpoIIIE/SftA"/>
</dbReference>
<evidence type="ECO:0000256" key="2">
    <source>
        <dbReference type="ARBA" id="ARBA00022840"/>
    </source>
</evidence>
<dbReference type="Gene3D" id="3.40.50.300">
    <property type="entry name" value="P-loop containing nucleotide triphosphate hydrolases"/>
    <property type="match status" value="1"/>
</dbReference>
<organism evidence="7 8">
    <name type="scientific">Candidatus Taylorbacteria bacterium CG11_big_fil_rev_8_21_14_0_20_46_11</name>
    <dbReference type="NCBI Taxonomy" id="1975025"/>
    <lineage>
        <taxon>Bacteria</taxon>
        <taxon>Candidatus Tayloriibacteriota</taxon>
    </lineage>
</organism>
<name>A0A2H0KDA2_9BACT</name>
<accession>A0A2H0KDA2</accession>
<gene>
    <name evidence="7" type="ORF">COV91_03430</name>
</gene>
<evidence type="ECO:0000256" key="4">
    <source>
        <dbReference type="SAM" id="MobiDB-lite"/>
    </source>
</evidence>
<feature type="compositionally biased region" description="Basic and acidic residues" evidence="4">
    <location>
        <begin position="501"/>
        <end position="510"/>
    </location>
</feature>
<evidence type="ECO:0000259" key="6">
    <source>
        <dbReference type="PROSITE" id="PS50901"/>
    </source>
</evidence>
<proteinExistence type="predicted"/>
<feature type="region of interest" description="Disordered" evidence="4">
    <location>
        <begin position="501"/>
        <end position="525"/>
    </location>
</feature>
<dbReference type="Proteomes" id="UP000229342">
    <property type="component" value="Unassembled WGS sequence"/>
</dbReference>
<dbReference type="InterPro" id="IPR027417">
    <property type="entry name" value="P-loop_NTPase"/>
</dbReference>
<evidence type="ECO:0000313" key="8">
    <source>
        <dbReference type="Proteomes" id="UP000229342"/>
    </source>
</evidence>
<feature type="transmembrane region" description="Helical" evidence="5">
    <location>
        <begin position="108"/>
        <end position="127"/>
    </location>
</feature>
<protein>
    <recommendedName>
        <fullName evidence="6">FtsK domain-containing protein</fullName>
    </recommendedName>
</protein>
<comment type="caution">
    <text evidence="7">The sequence shown here is derived from an EMBL/GenBank/DDBJ whole genome shotgun (WGS) entry which is preliminary data.</text>
</comment>
<keyword evidence="5" id="KW-1133">Transmembrane helix</keyword>